<evidence type="ECO:0000313" key="7">
    <source>
        <dbReference type="EMBL" id="PLC58076.1"/>
    </source>
</evidence>
<evidence type="ECO:0000259" key="6">
    <source>
        <dbReference type="Pfam" id="PF01694"/>
    </source>
</evidence>
<name>A0A2N4USS4_9GAMM</name>
<evidence type="ECO:0000313" key="8">
    <source>
        <dbReference type="Proteomes" id="UP000234420"/>
    </source>
</evidence>
<evidence type="ECO:0000256" key="3">
    <source>
        <dbReference type="ARBA" id="ARBA00022989"/>
    </source>
</evidence>
<proteinExistence type="predicted"/>
<dbReference type="InterPro" id="IPR023826">
    <property type="entry name" value="Rhom-like_SP_proteobac"/>
</dbReference>
<keyword evidence="2 5" id="KW-0812">Transmembrane</keyword>
<dbReference type="InterPro" id="IPR035952">
    <property type="entry name" value="Rhomboid-like_sf"/>
</dbReference>
<protein>
    <submittedName>
        <fullName evidence="7">Rhombosortase</fullName>
    </submittedName>
</protein>
<accession>A0A2N4USS4</accession>
<feature type="domain" description="Peptidase S54 rhomboid" evidence="6">
    <location>
        <begin position="62"/>
        <end position="203"/>
    </location>
</feature>
<evidence type="ECO:0000256" key="5">
    <source>
        <dbReference type="SAM" id="Phobius"/>
    </source>
</evidence>
<dbReference type="EMBL" id="NPIB01000009">
    <property type="protein sequence ID" value="PLC58076.1"/>
    <property type="molecule type" value="Genomic_DNA"/>
</dbReference>
<keyword evidence="8" id="KW-1185">Reference proteome</keyword>
<keyword evidence="4 5" id="KW-0472">Membrane</keyword>
<dbReference type="Gene3D" id="1.20.1540.10">
    <property type="entry name" value="Rhomboid-like"/>
    <property type="match status" value="1"/>
</dbReference>
<dbReference type="Pfam" id="PF01694">
    <property type="entry name" value="Rhomboid"/>
    <property type="match status" value="1"/>
</dbReference>
<evidence type="ECO:0000256" key="1">
    <source>
        <dbReference type="ARBA" id="ARBA00004141"/>
    </source>
</evidence>
<keyword evidence="3 5" id="KW-1133">Transmembrane helix</keyword>
<gene>
    <name evidence="7" type="primary">rrtA</name>
    <name evidence="7" type="ORF">CIK00_09265</name>
</gene>
<comment type="caution">
    <text evidence="7">The sequence shown here is derived from an EMBL/GenBank/DDBJ whole genome shotgun (WGS) entry which is preliminary data.</text>
</comment>
<feature type="transmembrane region" description="Helical" evidence="5">
    <location>
        <begin position="21"/>
        <end position="45"/>
    </location>
</feature>
<dbReference type="NCBIfam" id="TIGR03902">
    <property type="entry name" value="rhom_GG_sort"/>
    <property type="match status" value="1"/>
</dbReference>
<evidence type="ECO:0000256" key="2">
    <source>
        <dbReference type="ARBA" id="ARBA00022692"/>
    </source>
</evidence>
<feature type="transmembrane region" description="Helical" evidence="5">
    <location>
        <begin position="179"/>
        <end position="201"/>
    </location>
</feature>
<dbReference type="OrthoDB" id="196054at2"/>
<sequence length="208" mass="23051">MFSIQWQIQAFFALPQYSQYRLIEVALSIRNYIILALIIGIIAQIPQLQPLLVWDRQAILNGEVWRILTGNITHTNWIHLAMNAGAFAIISFIFRAHFNSHHYSLLILSLSTIIGVGLFATQISWYAGFSGVLHGLFAWGAIRDIQTKTKGGWLLFFGLIVKISWEQCFGGSASSAELIGVQVATQAHLMGAISGVIIALITTPRNKA</sequence>
<dbReference type="GO" id="GO:0016020">
    <property type="term" value="C:membrane"/>
    <property type="evidence" value="ECO:0007669"/>
    <property type="project" value="UniProtKB-SubCell"/>
</dbReference>
<organism evidence="7 8">
    <name type="scientific">Photobacterium carnosum</name>
    <dbReference type="NCBI Taxonomy" id="2023717"/>
    <lineage>
        <taxon>Bacteria</taxon>
        <taxon>Pseudomonadati</taxon>
        <taxon>Pseudomonadota</taxon>
        <taxon>Gammaproteobacteria</taxon>
        <taxon>Vibrionales</taxon>
        <taxon>Vibrionaceae</taxon>
        <taxon>Photobacterium</taxon>
    </lineage>
</organism>
<dbReference type="AlphaFoldDB" id="A0A2N4USS4"/>
<dbReference type="SUPFAM" id="SSF144091">
    <property type="entry name" value="Rhomboid-like"/>
    <property type="match status" value="1"/>
</dbReference>
<reference evidence="7 8" key="1">
    <citation type="journal article" date="2018" name="Syst. Appl. Microbiol.">
        <title>Photobacterium carnosum sp. nov., isolated from spoiled modified atmosphere packaged poultry meat.</title>
        <authorList>
            <person name="Hilgarth M."/>
            <person name="Fuertes S."/>
            <person name="Ehrmann M."/>
            <person name="Vogel R.F."/>
        </authorList>
    </citation>
    <scope>NUCLEOTIDE SEQUENCE [LARGE SCALE GENOMIC DNA]</scope>
    <source>
        <strain evidence="7 8">TMW 2.2021</strain>
    </source>
</reference>
<dbReference type="Proteomes" id="UP000234420">
    <property type="component" value="Unassembled WGS sequence"/>
</dbReference>
<comment type="subcellular location">
    <subcellularLocation>
        <location evidence="1">Membrane</location>
        <topology evidence="1">Multi-pass membrane protein</topology>
    </subcellularLocation>
</comment>
<evidence type="ECO:0000256" key="4">
    <source>
        <dbReference type="ARBA" id="ARBA00023136"/>
    </source>
</evidence>
<feature type="transmembrane region" description="Helical" evidence="5">
    <location>
        <begin position="103"/>
        <end position="119"/>
    </location>
</feature>
<dbReference type="InterPro" id="IPR022764">
    <property type="entry name" value="Peptidase_S54_rhomboid_dom"/>
</dbReference>
<dbReference type="GO" id="GO:0004252">
    <property type="term" value="F:serine-type endopeptidase activity"/>
    <property type="evidence" value="ECO:0007669"/>
    <property type="project" value="InterPro"/>
</dbReference>
<feature type="transmembrane region" description="Helical" evidence="5">
    <location>
        <begin position="77"/>
        <end position="96"/>
    </location>
</feature>